<dbReference type="GeneID" id="66856845"/>
<keyword evidence="2" id="KW-0349">Heme</keyword>
<dbReference type="Pfam" id="PF00067">
    <property type="entry name" value="p450"/>
    <property type="match status" value="1"/>
</dbReference>
<protein>
    <submittedName>
        <fullName evidence="3">Cholestanetriol 26-monooxygenase</fullName>
        <ecNumber evidence="3">1.14.15.15</ecNumber>
    </submittedName>
</protein>
<comment type="similarity">
    <text evidence="1 2">Belongs to the cytochrome P450 family.</text>
</comment>
<evidence type="ECO:0000313" key="3">
    <source>
        <dbReference type="EMBL" id="UNZ04051.1"/>
    </source>
</evidence>
<dbReference type="Gene3D" id="1.10.630.10">
    <property type="entry name" value="Cytochrome P450"/>
    <property type="match status" value="1"/>
</dbReference>
<reference evidence="3 4" key="1">
    <citation type="submission" date="2022-03" db="EMBL/GenBank/DDBJ databases">
        <title>Complete genome of Streptomyces rimosus ssp. rimosus R7 (=ATCC 10970).</title>
        <authorList>
            <person name="Beganovic S."/>
            <person name="Ruckert C."/>
            <person name="Busche T."/>
            <person name="Kalinowski J."/>
            <person name="Wittmann C."/>
        </authorList>
    </citation>
    <scope>NUCLEOTIDE SEQUENCE [LARGE SCALE GENOMIC DNA]</scope>
    <source>
        <strain evidence="3 4">R7</strain>
    </source>
</reference>
<sequence>MSDPAAVRRALRALFSPLGCPDPYPHYAVLREHGPVSRLPDGTVVVSRHADCDRVLRDPLFRVEDDAYLARTWPEGRDHLSVFSLMGEMVNQNSPHHERLRRLVGRAFTPRRVAGLRPAVEKLVDGLLDGLAERAAGGAPVDLMEHFALPLPITVIGELLGIPEEDRAWFAPRVQAVTSAIEQNLAGEALERADEATAELWDRLGALAARRQEDPRADLVSTLIAVREEDGDRLTRRELLANLVLLYSAGYETTSNLIGNGTAVLLDRPDLLARLRGEPERIDAWVEEMLRFDPPIQIASRWAGEDTELGGVAVAQGSQVVALLASANRDPARHGDPDVFRPDRAPGGSLTFGAGAHYCLGAALARLEAAIAFPRLLARFPSIAHAGTGAPRNRMTSLRGYAELPLLLS</sequence>
<dbReference type="InterPro" id="IPR001128">
    <property type="entry name" value="Cyt_P450"/>
</dbReference>
<dbReference type="PRINTS" id="PR00359">
    <property type="entry name" value="BP450"/>
</dbReference>
<dbReference type="CDD" id="cd20625">
    <property type="entry name" value="CYP164-like"/>
    <property type="match status" value="1"/>
</dbReference>
<dbReference type="RefSeq" id="WP_003981565.1">
    <property type="nucleotide sequence ID" value="NZ_CP043497.1"/>
</dbReference>
<keyword evidence="2" id="KW-0503">Monooxygenase</keyword>
<evidence type="ECO:0000313" key="4">
    <source>
        <dbReference type="Proteomes" id="UP000829494"/>
    </source>
</evidence>
<keyword evidence="2 3" id="KW-0560">Oxidoreductase</keyword>
<keyword evidence="2" id="KW-0408">Iron</keyword>
<dbReference type="InterPro" id="IPR017972">
    <property type="entry name" value="Cyt_P450_CS"/>
</dbReference>
<dbReference type="EMBL" id="CP094298">
    <property type="protein sequence ID" value="UNZ04051.1"/>
    <property type="molecule type" value="Genomic_DNA"/>
</dbReference>
<dbReference type="PROSITE" id="PS00086">
    <property type="entry name" value="CYTOCHROME_P450"/>
    <property type="match status" value="1"/>
</dbReference>
<keyword evidence="4" id="KW-1185">Reference proteome</keyword>
<dbReference type="InterPro" id="IPR036396">
    <property type="entry name" value="Cyt_P450_sf"/>
</dbReference>
<dbReference type="PANTHER" id="PTHR46696:SF1">
    <property type="entry name" value="CYTOCHROME P450 YJIB-RELATED"/>
    <property type="match status" value="1"/>
</dbReference>
<gene>
    <name evidence="3" type="primary">vdh4</name>
    <name evidence="3" type="ORF">SRIMR7_17980</name>
</gene>
<dbReference type="InterPro" id="IPR002397">
    <property type="entry name" value="Cyt_P450_B"/>
</dbReference>
<dbReference type="SUPFAM" id="SSF48264">
    <property type="entry name" value="Cytochrome P450"/>
    <property type="match status" value="1"/>
</dbReference>
<organism evidence="3 4">
    <name type="scientific">Streptomyces rimosus subsp. rimosus</name>
    <dbReference type="NCBI Taxonomy" id="132474"/>
    <lineage>
        <taxon>Bacteria</taxon>
        <taxon>Bacillati</taxon>
        <taxon>Actinomycetota</taxon>
        <taxon>Actinomycetes</taxon>
        <taxon>Kitasatosporales</taxon>
        <taxon>Streptomycetaceae</taxon>
        <taxon>Streptomyces</taxon>
    </lineage>
</organism>
<dbReference type="EC" id="1.14.15.15" evidence="3"/>
<proteinExistence type="inferred from homology"/>
<keyword evidence="2" id="KW-0479">Metal-binding</keyword>
<dbReference type="Proteomes" id="UP000829494">
    <property type="component" value="Chromosome"/>
</dbReference>
<dbReference type="GO" id="GO:0047748">
    <property type="term" value="F:cholestanetetraol 26-dehydrogenase activity"/>
    <property type="evidence" value="ECO:0007669"/>
    <property type="project" value="UniProtKB-EC"/>
</dbReference>
<evidence type="ECO:0000256" key="1">
    <source>
        <dbReference type="ARBA" id="ARBA00010617"/>
    </source>
</evidence>
<evidence type="ECO:0000256" key="2">
    <source>
        <dbReference type="RuleBase" id="RU000461"/>
    </source>
</evidence>
<dbReference type="PANTHER" id="PTHR46696">
    <property type="entry name" value="P450, PUTATIVE (EUROFUNG)-RELATED"/>
    <property type="match status" value="1"/>
</dbReference>
<dbReference type="PRINTS" id="PR00385">
    <property type="entry name" value="P450"/>
</dbReference>
<accession>A0ABY3Z2H5</accession>
<name>A0ABY3Z2H5_STRRM</name>